<keyword evidence="1" id="KW-0812">Transmembrane</keyword>
<name>A0ABV9X4H9_9ACTN</name>
<reference evidence="3" key="1">
    <citation type="journal article" date="2019" name="Int. J. Syst. Evol. Microbiol.">
        <title>The Global Catalogue of Microorganisms (GCM) 10K type strain sequencing project: providing services to taxonomists for standard genome sequencing and annotation.</title>
        <authorList>
            <consortium name="The Broad Institute Genomics Platform"/>
            <consortium name="The Broad Institute Genome Sequencing Center for Infectious Disease"/>
            <person name="Wu L."/>
            <person name="Ma J."/>
        </authorList>
    </citation>
    <scope>NUCLEOTIDE SEQUENCE [LARGE SCALE GENOMIC DNA]</scope>
    <source>
        <strain evidence="3">CGMCC 4.1542</strain>
    </source>
</reference>
<evidence type="ECO:0000313" key="3">
    <source>
        <dbReference type="Proteomes" id="UP001595855"/>
    </source>
</evidence>
<evidence type="ECO:0000256" key="1">
    <source>
        <dbReference type="SAM" id="Phobius"/>
    </source>
</evidence>
<keyword evidence="1" id="KW-0472">Membrane</keyword>
<feature type="transmembrane region" description="Helical" evidence="1">
    <location>
        <begin position="196"/>
        <end position="213"/>
    </location>
</feature>
<feature type="transmembrane region" description="Helical" evidence="1">
    <location>
        <begin position="92"/>
        <end position="111"/>
    </location>
</feature>
<gene>
    <name evidence="2" type="ORF">ACFPRC_31185</name>
</gene>
<keyword evidence="3" id="KW-1185">Reference proteome</keyword>
<keyword evidence="1" id="KW-1133">Transmembrane helix</keyword>
<protein>
    <submittedName>
        <fullName evidence="2">Uncharacterized protein</fullName>
    </submittedName>
</protein>
<proteinExistence type="predicted"/>
<feature type="transmembrane region" description="Helical" evidence="1">
    <location>
        <begin position="15"/>
        <end position="34"/>
    </location>
</feature>
<sequence>MSTWKRVLAPIRRHWRRVFFPVGFVMNVWGNSLYDTPHRGVGLAMFVGGLVLVFGGRRPWSGFTDGWHTPKRILRRVDETWNEPQWKRRWGYLKLTVWGVAVFAVVRHGWGLLADIEREPDQVVAHVASAQVLMCAWVLLPVWGQAAEPDLPAAELLDRLSSRVWRAMLGRTVANAAGIYFAAVVIHAYVVTTRPSLIVPVAVTLGGAIIAVGHKGWMRLRKLSTQLHSNIVTLERDLDLIPGSEGDKVRERQDAARRSWDAVHLDLQTPVDTGYAVIGTPFLPAEMIDDLCRRVERAVELLPSDETATAGVSADLDKIREACRGRIDSVA</sequence>
<dbReference type="RefSeq" id="WP_271414647.1">
    <property type="nucleotide sequence ID" value="NZ_BAAATN010000008.1"/>
</dbReference>
<dbReference type="Proteomes" id="UP001595855">
    <property type="component" value="Unassembled WGS sequence"/>
</dbReference>
<accession>A0ABV9X4H9</accession>
<comment type="caution">
    <text evidence="2">The sequence shown here is derived from an EMBL/GenBank/DDBJ whole genome shotgun (WGS) entry which is preliminary data.</text>
</comment>
<feature type="transmembrane region" description="Helical" evidence="1">
    <location>
        <begin position="123"/>
        <end position="143"/>
    </location>
</feature>
<evidence type="ECO:0000313" key="2">
    <source>
        <dbReference type="EMBL" id="MFC5019310.1"/>
    </source>
</evidence>
<dbReference type="EMBL" id="JBHSJO010000001">
    <property type="protein sequence ID" value="MFC5019310.1"/>
    <property type="molecule type" value="Genomic_DNA"/>
</dbReference>
<feature type="transmembrane region" description="Helical" evidence="1">
    <location>
        <begin position="40"/>
        <end position="56"/>
    </location>
</feature>
<feature type="transmembrane region" description="Helical" evidence="1">
    <location>
        <begin position="164"/>
        <end position="190"/>
    </location>
</feature>
<organism evidence="2 3">
    <name type="scientific">Streptomyces lienomycini</name>
    <dbReference type="NCBI Taxonomy" id="284035"/>
    <lineage>
        <taxon>Bacteria</taxon>
        <taxon>Bacillati</taxon>
        <taxon>Actinomycetota</taxon>
        <taxon>Actinomycetes</taxon>
        <taxon>Kitasatosporales</taxon>
        <taxon>Streptomycetaceae</taxon>
        <taxon>Streptomyces</taxon>
    </lineage>
</organism>